<evidence type="ECO:0000313" key="2">
    <source>
        <dbReference type="EMBL" id="AVO45830.1"/>
    </source>
</evidence>
<dbReference type="PANTHER" id="PTHR42815">
    <property type="entry name" value="FAD-BINDING, PUTATIVE (AFU_ORTHOLOGUE AFUA_6G07600)-RELATED"/>
    <property type="match status" value="1"/>
</dbReference>
<dbReference type="InterPro" id="IPR024029">
    <property type="entry name" value="Pyridox_Oxase_FMN-dep"/>
</dbReference>
<dbReference type="Proteomes" id="UP000237889">
    <property type="component" value="Chromosome"/>
</dbReference>
<dbReference type="NCBIfam" id="TIGR04025">
    <property type="entry name" value="PPOX_FMN_DR2398"/>
    <property type="match status" value="1"/>
</dbReference>
<dbReference type="PANTHER" id="PTHR42815:SF2">
    <property type="entry name" value="FAD-BINDING, PUTATIVE (AFU_ORTHOLOGUE AFUA_6G07600)-RELATED"/>
    <property type="match status" value="1"/>
</dbReference>
<keyword evidence="3" id="KW-1185">Reference proteome</keyword>
<evidence type="ECO:0000259" key="1">
    <source>
        <dbReference type="Pfam" id="PF01243"/>
    </source>
</evidence>
<name>A0A2S0NCD6_9HYPH</name>
<proteinExistence type="predicted"/>
<organism evidence="2 3">
    <name type="scientific">Phreatobacter cathodiphilus</name>
    <dbReference type="NCBI Taxonomy" id="1868589"/>
    <lineage>
        <taxon>Bacteria</taxon>
        <taxon>Pseudomonadati</taxon>
        <taxon>Pseudomonadota</taxon>
        <taxon>Alphaproteobacteria</taxon>
        <taxon>Hyphomicrobiales</taxon>
        <taxon>Phreatobacteraceae</taxon>
        <taxon>Phreatobacter</taxon>
    </lineage>
</organism>
<evidence type="ECO:0000313" key="3">
    <source>
        <dbReference type="Proteomes" id="UP000237889"/>
    </source>
</evidence>
<protein>
    <submittedName>
        <fullName evidence="2">Pyridoxamine 5'-phosphate oxidase</fullName>
    </submittedName>
</protein>
<dbReference type="KEGG" id="phr:C6569_12550"/>
<dbReference type="EMBL" id="CP027668">
    <property type="protein sequence ID" value="AVO45830.1"/>
    <property type="molecule type" value="Genomic_DNA"/>
</dbReference>
<dbReference type="SUPFAM" id="SSF50475">
    <property type="entry name" value="FMN-binding split barrel"/>
    <property type="match status" value="1"/>
</dbReference>
<dbReference type="RefSeq" id="WP_106749171.1">
    <property type="nucleotide sequence ID" value="NZ_CP027668.1"/>
</dbReference>
<dbReference type="Pfam" id="PF01243">
    <property type="entry name" value="PNPOx_N"/>
    <property type="match status" value="1"/>
</dbReference>
<dbReference type="Gene3D" id="2.30.110.10">
    <property type="entry name" value="Electron Transport, Fmn-binding Protein, Chain A"/>
    <property type="match status" value="1"/>
</dbReference>
<gene>
    <name evidence="2" type="ORF">C6569_12550</name>
</gene>
<reference evidence="2 3" key="1">
    <citation type="submission" date="2018-03" db="EMBL/GenBank/DDBJ databases">
        <title>Genome sequencing of Phreatobacter sp.</title>
        <authorList>
            <person name="Kim S.-J."/>
            <person name="Heo J."/>
            <person name="Kwon S.-W."/>
        </authorList>
    </citation>
    <scope>NUCLEOTIDE SEQUENCE [LARGE SCALE GENOMIC DNA]</scope>
    <source>
        <strain evidence="2 3">S-12</strain>
    </source>
</reference>
<feature type="domain" description="Pyridoxamine 5'-phosphate oxidase N-terminal" evidence="1">
    <location>
        <begin position="34"/>
        <end position="154"/>
    </location>
</feature>
<dbReference type="OrthoDB" id="9790331at2"/>
<dbReference type="InterPro" id="IPR012349">
    <property type="entry name" value="Split_barrel_FMN-bd"/>
</dbReference>
<dbReference type="InterPro" id="IPR011576">
    <property type="entry name" value="Pyridox_Oxase_N"/>
</dbReference>
<sequence>MNEAKTAITGTDELRQVYDQPADMTMKKILDRLDDHGRRFIALSPFLTIASTSATGTDCSPRGDGPGFVTVLDEKTLLLPDRRGNNILDTLQNVLARPDVGLLFFVPGLSETLRVNGKASIVTDPALLQAMAIKGRIVPSSALRIDVEQVYFHCGRSLLRADLWNPDKRVSRQDFPLLGTILADQIQGVDAEAANTRLEAAYTTNLY</sequence>
<dbReference type="AlphaFoldDB" id="A0A2S0NCD6"/>
<accession>A0A2S0NCD6</accession>